<dbReference type="AlphaFoldDB" id="A0A815TV58"/>
<gene>
    <name evidence="1" type="ORF">SEV965_LOCUS36462</name>
</gene>
<feature type="non-terminal residue" evidence="1">
    <location>
        <position position="1"/>
    </location>
</feature>
<organism evidence="1 2">
    <name type="scientific">Rotaria sordida</name>
    <dbReference type="NCBI Taxonomy" id="392033"/>
    <lineage>
        <taxon>Eukaryota</taxon>
        <taxon>Metazoa</taxon>
        <taxon>Spiralia</taxon>
        <taxon>Gnathifera</taxon>
        <taxon>Rotifera</taxon>
        <taxon>Eurotatoria</taxon>
        <taxon>Bdelloidea</taxon>
        <taxon>Philodinida</taxon>
        <taxon>Philodinidae</taxon>
        <taxon>Rotaria</taxon>
    </lineage>
</organism>
<name>A0A815TV58_9BILA</name>
<comment type="caution">
    <text evidence="1">The sequence shown here is derived from an EMBL/GenBank/DDBJ whole genome shotgun (WGS) entry which is preliminary data.</text>
</comment>
<reference evidence="1" key="1">
    <citation type="submission" date="2021-02" db="EMBL/GenBank/DDBJ databases">
        <authorList>
            <person name="Nowell W R."/>
        </authorList>
    </citation>
    <scope>NUCLEOTIDE SEQUENCE</scope>
</reference>
<accession>A0A815TV58</accession>
<dbReference type="Proteomes" id="UP000663889">
    <property type="component" value="Unassembled WGS sequence"/>
</dbReference>
<evidence type="ECO:0000313" key="2">
    <source>
        <dbReference type="Proteomes" id="UP000663889"/>
    </source>
</evidence>
<protein>
    <submittedName>
        <fullName evidence="1">Uncharacterized protein</fullName>
    </submittedName>
</protein>
<proteinExistence type="predicted"/>
<sequence length="72" mass="8609">HFLLSIDSENSIEEIESVTNLFWLQFYFVQHYDYLSDTNKAFEYIDQVIANMPGGKAKKLKNKLRKHQEKQK</sequence>
<evidence type="ECO:0000313" key="1">
    <source>
        <dbReference type="EMBL" id="CAF1509015.1"/>
    </source>
</evidence>
<dbReference type="EMBL" id="CAJNOU010006635">
    <property type="protein sequence ID" value="CAF1509015.1"/>
    <property type="molecule type" value="Genomic_DNA"/>
</dbReference>
<dbReference type="Gene3D" id="1.25.40.1040">
    <property type="match status" value="1"/>
</dbReference>